<proteinExistence type="predicted"/>
<evidence type="ECO:0000313" key="3">
    <source>
        <dbReference type="EMBL" id="SNT39897.1"/>
    </source>
</evidence>
<dbReference type="OrthoDB" id="8584394at2"/>
<dbReference type="InterPro" id="IPR011042">
    <property type="entry name" value="6-blade_b-propeller_TolB-like"/>
</dbReference>
<dbReference type="EMBL" id="FZPD01000008">
    <property type="protein sequence ID" value="SNT39897.1"/>
    <property type="molecule type" value="Genomic_DNA"/>
</dbReference>
<dbReference type="SUPFAM" id="SSF63829">
    <property type="entry name" value="Calcium-dependent phosphotriesterase"/>
    <property type="match status" value="1"/>
</dbReference>
<dbReference type="InterPro" id="IPR013658">
    <property type="entry name" value="SGL"/>
</dbReference>
<organism evidence="3 4">
    <name type="scientific">Ekhidna lutea</name>
    <dbReference type="NCBI Taxonomy" id="447679"/>
    <lineage>
        <taxon>Bacteria</taxon>
        <taxon>Pseudomonadati</taxon>
        <taxon>Bacteroidota</taxon>
        <taxon>Cytophagia</taxon>
        <taxon>Cytophagales</taxon>
        <taxon>Reichenbachiellaceae</taxon>
        <taxon>Ekhidna</taxon>
    </lineage>
</organism>
<name>A0A239MA96_EKHLU</name>
<accession>A0A239MA96</accession>
<keyword evidence="4" id="KW-1185">Reference proteome</keyword>
<dbReference type="RefSeq" id="WP_089358434.1">
    <property type="nucleotide sequence ID" value="NZ_FZPD01000008.1"/>
</dbReference>
<dbReference type="Gene3D" id="2.120.10.30">
    <property type="entry name" value="TolB, C-terminal domain"/>
    <property type="match status" value="1"/>
</dbReference>
<gene>
    <name evidence="3" type="ORF">SAMN05421640_3775</name>
</gene>
<keyword evidence="1" id="KW-0732">Signal</keyword>
<reference evidence="3 4" key="1">
    <citation type="submission" date="2017-06" db="EMBL/GenBank/DDBJ databases">
        <authorList>
            <person name="Kim H.J."/>
            <person name="Triplett B.A."/>
        </authorList>
    </citation>
    <scope>NUCLEOTIDE SEQUENCE [LARGE SCALE GENOMIC DNA]</scope>
    <source>
        <strain evidence="3 4">DSM 19307</strain>
    </source>
</reference>
<evidence type="ECO:0000256" key="1">
    <source>
        <dbReference type="SAM" id="SignalP"/>
    </source>
</evidence>
<feature type="signal peptide" evidence="1">
    <location>
        <begin position="1"/>
        <end position="18"/>
    </location>
</feature>
<feature type="chain" id="PRO_5012241195" evidence="1">
    <location>
        <begin position="19"/>
        <end position="323"/>
    </location>
</feature>
<evidence type="ECO:0000313" key="4">
    <source>
        <dbReference type="Proteomes" id="UP000198393"/>
    </source>
</evidence>
<dbReference type="Pfam" id="PF08450">
    <property type="entry name" value="SGL"/>
    <property type="match status" value="1"/>
</dbReference>
<dbReference type="Proteomes" id="UP000198393">
    <property type="component" value="Unassembled WGS sequence"/>
</dbReference>
<protein>
    <submittedName>
        <fullName evidence="3">SMP-30/Gluconolaconase/LRE-like region-containing protein</fullName>
    </submittedName>
</protein>
<evidence type="ECO:0000259" key="2">
    <source>
        <dbReference type="Pfam" id="PF08450"/>
    </source>
</evidence>
<dbReference type="AlphaFoldDB" id="A0A239MA96"/>
<sequence length="323" mass="35904">MLKSICYLFTVITFNLHAQNSTVAFTLAEKDLLPESVAYDPDSQSFYVGSTRKGTITKVDADGNQSTFVASGKFGQWMVIGIKVDPQRDELWFCSSGGGNLVGYSFKDDEEGRPAGIFKVDLNTGELIKKYTLEKPGEVHFFNDLVIDENGDVYTSHMFSEHTIYKIDRDTDQLEPYAKSELIRYPNGLDISNDRKSLFVAHSDGIAKISLETSEATSLNIANDIKLTGRESADGLYFYKNSLIAIQPDLSQVARYRLSMPQNAVMESEILELNHSAMDHPTTGVIVGDTFYYIANAQFEKVNEDGSLAPEISAPTILKIDLK</sequence>
<feature type="domain" description="SMP-30/Gluconolactonase/LRE-like region" evidence="2">
    <location>
        <begin position="33"/>
        <end position="205"/>
    </location>
</feature>